<name>A0A2Z6ZV62_9LAMI</name>
<evidence type="ECO:0000313" key="2">
    <source>
        <dbReference type="EMBL" id="KZV06725.1"/>
    </source>
</evidence>
<keyword evidence="1" id="KW-0472">Membrane</keyword>
<evidence type="ECO:0000256" key="1">
    <source>
        <dbReference type="SAM" id="Phobius"/>
    </source>
</evidence>
<dbReference type="AlphaFoldDB" id="A0A2Z6ZV62"/>
<organism evidence="2 3">
    <name type="scientific">Dorcoceras hygrometricum</name>
    <dbReference type="NCBI Taxonomy" id="472368"/>
    <lineage>
        <taxon>Eukaryota</taxon>
        <taxon>Viridiplantae</taxon>
        <taxon>Streptophyta</taxon>
        <taxon>Embryophyta</taxon>
        <taxon>Tracheophyta</taxon>
        <taxon>Spermatophyta</taxon>
        <taxon>Magnoliopsida</taxon>
        <taxon>eudicotyledons</taxon>
        <taxon>Gunneridae</taxon>
        <taxon>Pentapetalae</taxon>
        <taxon>asterids</taxon>
        <taxon>lamiids</taxon>
        <taxon>Lamiales</taxon>
        <taxon>Gesneriaceae</taxon>
        <taxon>Didymocarpoideae</taxon>
        <taxon>Trichosporeae</taxon>
        <taxon>Loxocarpinae</taxon>
        <taxon>Dorcoceras</taxon>
    </lineage>
</organism>
<dbReference type="Proteomes" id="UP000250235">
    <property type="component" value="Unassembled WGS sequence"/>
</dbReference>
<proteinExistence type="predicted"/>
<keyword evidence="3" id="KW-1185">Reference proteome</keyword>
<protein>
    <submittedName>
        <fullName evidence="2">Uncharacterized protein</fullName>
    </submittedName>
</protein>
<sequence>MAAGRRRCVAQGRASCCARDGRESPPPSRLIRARSGDVARWTRDTTALDVRPPGRPLSSDVAPKEAAGRRFARGRASLLRAASCAAAAFLVVVAPSSAAAPASFRRCRDGWSEFL</sequence>
<evidence type="ECO:0000313" key="3">
    <source>
        <dbReference type="Proteomes" id="UP000250235"/>
    </source>
</evidence>
<reference evidence="2 3" key="1">
    <citation type="journal article" date="2015" name="Proc. Natl. Acad. Sci. U.S.A.">
        <title>The resurrection genome of Boea hygrometrica: A blueprint for survival of dehydration.</title>
        <authorList>
            <person name="Xiao L."/>
            <person name="Yang G."/>
            <person name="Zhang L."/>
            <person name="Yang X."/>
            <person name="Zhao S."/>
            <person name="Ji Z."/>
            <person name="Zhou Q."/>
            <person name="Hu M."/>
            <person name="Wang Y."/>
            <person name="Chen M."/>
            <person name="Xu Y."/>
            <person name="Jin H."/>
            <person name="Xiao X."/>
            <person name="Hu G."/>
            <person name="Bao F."/>
            <person name="Hu Y."/>
            <person name="Wan P."/>
            <person name="Li L."/>
            <person name="Deng X."/>
            <person name="Kuang T."/>
            <person name="Xiang C."/>
            <person name="Zhu J.K."/>
            <person name="Oliver M.J."/>
            <person name="He Y."/>
        </authorList>
    </citation>
    <scope>NUCLEOTIDE SEQUENCE [LARGE SCALE GENOMIC DNA]</scope>
    <source>
        <strain evidence="3">cv. XS01</strain>
    </source>
</reference>
<feature type="transmembrane region" description="Helical" evidence="1">
    <location>
        <begin position="78"/>
        <end position="98"/>
    </location>
</feature>
<dbReference type="EMBL" id="KV064615">
    <property type="protein sequence ID" value="KZV06725.1"/>
    <property type="molecule type" value="Genomic_DNA"/>
</dbReference>
<accession>A0A2Z6ZV62</accession>
<keyword evidence="1" id="KW-0812">Transmembrane</keyword>
<keyword evidence="1" id="KW-1133">Transmembrane helix</keyword>
<gene>
    <name evidence="2" type="ORF">F511_45793</name>
</gene>